<protein>
    <submittedName>
        <fullName evidence="2">Uncharacterized protein</fullName>
    </submittedName>
</protein>
<evidence type="ECO:0000256" key="1">
    <source>
        <dbReference type="SAM" id="Coils"/>
    </source>
</evidence>
<sequence>MARTFTRQEFYDLVWSKPLTHLAKEFLLSDVALHKICKKHDIPHPPLGWWAKKAAGKPVKQTPLPRVQADASDTITIAAGDTKPDSDFIVSVREEARVLASSFSADAQVPNHPLVTRTIAQLRKGKPSSINGLISVEGRDLIKVCVGRASFDRLELALNRIVAAAEGLGIDVATTEKAAAFAYQGELVGFSINEGIRREPHVLTPQELAEDELARKARKRRWSGSSDWDEGDFNLTFLRRPEWDYHPNGLMAFEFDQRYFWGSSPRRSFRDAKVQRLESMAIDIAVGVVIVAAAMRDDRLRREEEFRRKEEARRERERVQRDRHIEERRGAALDQLLEEVGSLDRLRRLVSALRAEQSGAEGRVGAFVVFAENRLAEREAALTAQALEQRLTDKHLFGEDDDFDFRPKLY</sequence>
<keyword evidence="1" id="KW-0175">Coiled coil</keyword>
<organism evidence="2 3">
    <name type="scientific">Sphingobium fuliginis (strain ATCC 27551)</name>
    <dbReference type="NCBI Taxonomy" id="336203"/>
    <lineage>
        <taxon>Bacteria</taxon>
        <taxon>Pseudomonadati</taxon>
        <taxon>Pseudomonadota</taxon>
        <taxon>Alphaproteobacteria</taxon>
        <taxon>Sphingomonadales</taxon>
        <taxon>Sphingomonadaceae</taxon>
        <taxon>Sphingobium</taxon>
    </lineage>
</organism>
<gene>
    <name evidence="2" type="ORF">GCM10019071_12830</name>
</gene>
<evidence type="ECO:0000313" key="3">
    <source>
        <dbReference type="Proteomes" id="UP000628109"/>
    </source>
</evidence>
<keyword evidence="3" id="KW-1185">Reference proteome</keyword>
<dbReference type="EMBL" id="BMDU01000002">
    <property type="protein sequence ID" value="GFZ85204.1"/>
    <property type="molecule type" value="Genomic_DNA"/>
</dbReference>
<proteinExistence type="predicted"/>
<reference evidence="3" key="1">
    <citation type="journal article" date="2019" name="Int. J. Syst. Evol. Microbiol.">
        <title>The Global Catalogue of Microorganisms (GCM) 10K type strain sequencing project: providing services to taxonomists for standard genome sequencing and annotation.</title>
        <authorList>
            <consortium name="The Broad Institute Genomics Platform"/>
            <consortium name="The Broad Institute Genome Sequencing Center for Infectious Disease"/>
            <person name="Wu L."/>
            <person name="Ma J."/>
        </authorList>
    </citation>
    <scope>NUCLEOTIDE SEQUENCE [LARGE SCALE GENOMIC DNA]</scope>
    <source>
        <strain evidence="3">CCM 7327</strain>
    </source>
</reference>
<feature type="coiled-coil region" evidence="1">
    <location>
        <begin position="302"/>
        <end position="329"/>
    </location>
</feature>
<comment type="caution">
    <text evidence="2">The sequence shown here is derived from an EMBL/GenBank/DDBJ whole genome shotgun (WGS) entry which is preliminary data.</text>
</comment>
<evidence type="ECO:0000313" key="2">
    <source>
        <dbReference type="EMBL" id="GFZ85204.1"/>
    </source>
</evidence>
<dbReference type="Proteomes" id="UP000628109">
    <property type="component" value="Unassembled WGS sequence"/>
</dbReference>
<name>A0ABQ1ET49_SPHSA</name>
<dbReference type="RefSeq" id="WP_229742476.1">
    <property type="nucleotide sequence ID" value="NZ_BMDU01000002.1"/>
</dbReference>
<accession>A0ABQ1ET49</accession>